<sequence length="102" mass="11152">MSNVNEPGKDVRPDSPEEDDDPPSWGGVIVGLLLGIAGIVLIFYRYKQFHAISDASISITKIEMLIYKVTGESIWALMAAYGLVALAGFYLAISNYSKLRAK</sequence>
<keyword evidence="2" id="KW-1133">Transmembrane helix</keyword>
<evidence type="ECO:0000313" key="4">
    <source>
        <dbReference type="Proteomes" id="UP000190166"/>
    </source>
</evidence>
<keyword evidence="2" id="KW-0472">Membrane</keyword>
<dbReference type="EMBL" id="FUZZ01000001">
    <property type="protein sequence ID" value="SKC99579.1"/>
    <property type="molecule type" value="Genomic_DNA"/>
</dbReference>
<feature type="region of interest" description="Disordered" evidence="1">
    <location>
        <begin position="1"/>
        <end position="23"/>
    </location>
</feature>
<gene>
    <name evidence="3" type="ORF">SAMN05660461_1527</name>
</gene>
<feature type="transmembrane region" description="Helical" evidence="2">
    <location>
        <begin position="74"/>
        <end position="93"/>
    </location>
</feature>
<protein>
    <submittedName>
        <fullName evidence="3">Uncharacterized protein</fullName>
    </submittedName>
</protein>
<keyword evidence="4" id="KW-1185">Reference proteome</keyword>
<feature type="transmembrane region" description="Helical" evidence="2">
    <location>
        <begin position="25"/>
        <end position="44"/>
    </location>
</feature>
<organism evidence="3 4">
    <name type="scientific">Chitinophaga ginsengisegetis</name>
    <dbReference type="NCBI Taxonomy" id="393003"/>
    <lineage>
        <taxon>Bacteria</taxon>
        <taxon>Pseudomonadati</taxon>
        <taxon>Bacteroidota</taxon>
        <taxon>Chitinophagia</taxon>
        <taxon>Chitinophagales</taxon>
        <taxon>Chitinophagaceae</taxon>
        <taxon>Chitinophaga</taxon>
    </lineage>
</organism>
<dbReference type="Proteomes" id="UP000190166">
    <property type="component" value="Unassembled WGS sequence"/>
</dbReference>
<dbReference type="RefSeq" id="WP_079468785.1">
    <property type="nucleotide sequence ID" value="NZ_FUZZ01000001.1"/>
</dbReference>
<proteinExistence type="predicted"/>
<name>A0A1T5NHJ3_9BACT</name>
<evidence type="ECO:0000256" key="2">
    <source>
        <dbReference type="SAM" id="Phobius"/>
    </source>
</evidence>
<dbReference type="AlphaFoldDB" id="A0A1T5NHJ3"/>
<accession>A0A1T5NHJ3</accession>
<reference evidence="3 4" key="1">
    <citation type="submission" date="2017-02" db="EMBL/GenBank/DDBJ databases">
        <authorList>
            <person name="Peterson S.W."/>
        </authorList>
    </citation>
    <scope>NUCLEOTIDE SEQUENCE [LARGE SCALE GENOMIC DNA]</scope>
    <source>
        <strain evidence="3 4">DSM 18108</strain>
    </source>
</reference>
<evidence type="ECO:0000313" key="3">
    <source>
        <dbReference type="EMBL" id="SKC99579.1"/>
    </source>
</evidence>
<evidence type="ECO:0000256" key="1">
    <source>
        <dbReference type="SAM" id="MobiDB-lite"/>
    </source>
</evidence>
<keyword evidence="2" id="KW-0812">Transmembrane</keyword>
<dbReference type="STRING" id="393003.SAMN05660461_1527"/>